<name>A0ACC0EP01_9BASI</name>
<reference evidence="1 2" key="3">
    <citation type="journal article" date="2022" name="Microbiol. Spectr.">
        <title>Folding features and dynamics of 3D genome architecture in plant fungal pathogens.</title>
        <authorList>
            <person name="Xia C."/>
        </authorList>
    </citation>
    <scope>NUCLEOTIDE SEQUENCE [LARGE SCALE GENOMIC DNA]</scope>
    <source>
        <strain evidence="1 2">93-210</strain>
    </source>
</reference>
<organism evidence="1 2">
    <name type="scientific">Puccinia striiformis f. sp. tritici</name>
    <dbReference type="NCBI Taxonomy" id="168172"/>
    <lineage>
        <taxon>Eukaryota</taxon>
        <taxon>Fungi</taxon>
        <taxon>Dikarya</taxon>
        <taxon>Basidiomycota</taxon>
        <taxon>Pucciniomycotina</taxon>
        <taxon>Pucciniomycetes</taxon>
        <taxon>Pucciniales</taxon>
        <taxon>Pucciniaceae</taxon>
        <taxon>Puccinia</taxon>
    </lineage>
</organism>
<dbReference type="EMBL" id="CM045868">
    <property type="protein sequence ID" value="KAI7957180.1"/>
    <property type="molecule type" value="Genomic_DNA"/>
</dbReference>
<reference evidence="2" key="1">
    <citation type="journal article" date="2018" name="BMC Genomics">
        <title>Genomic insights into host adaptation between the wheat stripe rust pathogen (Puccinia striiformis f. sp. tritici) and the barley stripe rust pathogen (Puccinia striiformis f. sp. hordei).</title>
        <authorList>
            <person name="Xia C."/>
            <person name="Wang M."/>
            <person name="Yin C."/>
            <person name="Cornejo O.E."/>
            <person name="Hulbert S.H."/>
            <person name="Chen X."/>
        </authorList>
    </citation>
    <scope>NUCLEOTIDE SEQUENCE [LARGE SCALE GENOMIC DNA]</scope>
    <source>
        <strain evidence="2">93-210</strain>
    </source>
</reference>
<protein>
    <submittedName>
        <fullName evidence="1">Uncharacterized protein</fullName>
    </submittedName>
</protein>
<evidence type="ECO:0000313" key="2">
    <source>
        <dbReference type="Proteomes" id="UP001060170"/>
    </source>
</evidence>
<evidence type="ECO:0000313" key="1">
    <source>
        <dbReference type="EMBL" id="KAI7957180.1"/>
    </source>
</evidence>
<sequence length="168" mass="19535">MENSKSSQTNHFTNDTITQLPKSIISQFAYSLEELVYQTQILRQSSSRYMDQCVHAFHLNNVNDLMLWHTPVNLNSVLERSKDLQNSAFSIFQQYILLKKSYTHFCLQNQDVAGFDLFQAECDPDIITIKFTEPLSEAIHLLCAWQYPTQSNALPDYIVLIEYFDSTH</sequence>
<comment type="caution">
    <text evidence="1">The sequence shown here is derived from an EMBL/GenBank/DDBJ whole genome shotgun (WGS) entry which is preliminary data.</text>
</comment>
<keyword evidence="2" id="KW-1185">Reference proteome</keyword>
<reference evidence="2" key="2">
    <citation type="journal article" date="2018" name="Mol. Plant Microbe Interact.">
        <title>Genome sequence resources for the wheat stripe rust pathogen (Puccinia striiformis f. sp. tritici) and the barley stripe rust pathogen (Puccinia striiformis f. sp. hordei).</title>
        <authorList>
            <person name="Xia C."/>
            <person name="Wang M."/>
            <person name="Yin C."/>
            <person name="Cornejo O.E."/>
            <person name="Hulbert S.H."/>
            <person name="Chen X."/>
        </authorList>
    </citation>
    <scope>NUCLEOTIDE SEQUENCE [LARGE SCALE GENOMIC DNA]</scope>
    <source>
        <strain evidence="2">93-210</strain>
    </source>
</reference>
<dbReference type="Proteomes" id="UP001060170">
    <property type="component" value="Chromosome 4"/>
</dbReference>
<accession>A0ACC0EP01</accession>
<proteinExistence type="predicted"/>
<gene>
    <name evidence="1" type="ORF">MJO28_004275</name>
</gene>